<protein>
    <submittedName>
        <fullName evidence="1">Tumor suppressor candidate 2</fullName>
    </submittedName>
</protein>
<accession>A0A6S7JHQ0</accession>
<dbReference type="Proteomes" id="UP001152795">
    <property type="component" value="Unassembled WGS sequence"/>
</dbReference>
<organism evidence="1 2">
    <name type="scientific">Paramuricea clavata</name>
    <name type="common">Red gorgonian</name>
    <name type="synonym">Violescent sea-whip</name>
    <dbReference type="NCBI Taxonomy" id="317549"/>
    <lineage>
        <taxon>Eukaryota</taxon>
        <taxon>Metazoa</taxon>
        <taxon>Cnidaria</taxon>
        <taxon>Anthozoa</taxon>
        <taxon>Octocorallia</taxon>
        <taxon>Malacalcyonacea</taxon>
        <taxon>Plexauridae</taxon>
        <taxon>Paramuricea</taxon>
    </lineage>
</organism>
<dbReference type="PANTHER" id="PTHR15453:SF8">
    <property type="entry name" value="TUMOR SUPPRESSOR CANDIDATE 2"/>
    <property type="match status" value="1"/>
</dbReference>
<sequence length="95" mass="11101">MFSSMFFNEDGDLAHEFYEEVKSKKKKRSKMKKVDSSLLRPQGQVNLQFPKIHPDLPIIMCEVFISNSVGEYEDKEVFLLDKKLGMTVGLMNYIY</sequence>
<reference evidence="1" key="1">
    <citation type="submission" date="2020-04" db="EMBL/GenBank/DDBJ databases">
        <authorList>
            <person name="Alioto T."/>
            <person name="Alioto T."/>
            <person name="Gomez Garrido J."/>
        </authorList>
    </citation>
    <scope>NUCLEOTIDE SEQUENCE</scope>
    <source>
        <strain evidence="1">A484AB</strain>
    </source>
</reference>
<evidence type="ECO:0000313" key="2">
    <source>
        <dbReference type="Proteomes" id="UP001152795"/>
    </source>
</evidence>
<dbReference type="InterPro" id="IPR029393">
    <property type="entry name" value="FUS1"/>
</dbReference>
<dbReference type="OrthoDB" id="9025707at2759"/>
<keyword evidence="2" id="KW-1185">Reference proteome</keyword>
<dbReference type="GO" id="GO:0005739">
    <property type="term" value="C:mitochondrion"/>
    <property type="evidence" value="ECO:0007669"/>
    <property type="project" value="TreeGrafter"/>
</dbReference>
<evidence type="ECO:0000313" key="1">
    <source>
        <dbReference type="EMBL" id="CAB4016232.1"/>
    </source>
</evidence>
<dbReference type="PANTHER" id="PTHR15453">
    <property type="entry name" value="TUMOR SUPPRESSOR CANDIDATE 2"/>
    <property type="match status" value="1"/>
</dbReference>
<gene>
    <name evidence="1" type="ORF">PACLA_8A051607</name>
</gene>
<dbReference type="EMBL" id="CACRXK020009032">
    <property type="protein sequence ID" value="CAB4016232.1"/>
    <property type="molecule type" value="Genomic_DNA"/>
</dbReference>
<dbReference type="Pfam" id="PF15000">
    <property type="entry name" value="TUSC2"/>
    <property type="match status" value="1"/>
</dbReference>
<dbReference type="GO" id="GO:0051881">
    <property type="term" value="P:regulation of mitochondrial membrane potential"/>
    <property type="evidence" value="ECO:0007669"/>
    <property type="project" value="TreeGrafter"/>
</dbReference>
<dbReference type="AlphaFoldDB" id="A0A6S7JHQ0"/>
<name>A0A6S7JHQ0_PARCT</name>
<proteinExistence type="predicted"/>
<comment type="caution">
    <text evidence="1">The sequence shown here is derived from an EMBL/GenBank/DDBJ whole genome shotgun (WGS) entry which is preliminary data.</text>
</comment>